<dbReference type="GO" id="GO:0012505">
    <property type="term" value="C:endomembrane system"/>
    <property type="evidence" value="ECO:0007669"/>
    <property type="project" value="UniProtKB-SubCell"/>
</dbReference>
<feature type="transmembrane region" description="Helical" evidence="7">
    <location>
        <begin position="338"/>
        <end position="361"/>
    </location>
</feature>
<keyword evidence="5 7" id="KW-1133">Transmembrane helix</keyword>
<dbReference type="KEGG" id="cput:CONPUDRAFT_45508"/>
<dbReference type="SUPFAM" id="SSF103473">
    <property type="entry name" value="MFS general substrate transporter"/>
    <property type="match status" value="1"/>
</dbReference>
<keyword evidence="6 7" id="KW-0472">Membrane</keyword>
<name>A0A5M3N3F4_CONPW</name>
<gene>
    <name evidence="9" type="ORF">CONPUDRAFT_45508</name>
</gene>
<evidence type="ECO:0000256" key="2">
    <source>
        <dbReference type="ARBA" id="ARBA00008335"/>
    </source>
</evidence>
<dbReference type="GO" id="GO:0022857">
    <property type="term" value="F:transmembrane transporter activity"/>
    <property type="evidence" value="ECO:0007669"/>
    <property type="project" value="InterPro"/>
</dbReference>
<feature type="transmembrane region" description="Helical" evidence="7">
    <location>
        <begin position="373"/>
        <end position="391"/>
    </location>
</feature>
<sequence length="399" mass="42695">MTETQKRRALVQFSALCYFLFVEGWNDGSSGPLLPRIQKVYNVDYTIVSLIFVFACVGFISGAISNVYLGERLGFGKVMVLAASCQVIAYSIEAAAPPFPAFVAAFAINGFGLAIQNAQAVGYTSCFKDKPEARMGFIMSCYGAGALCAPLVATQFSALPRWSFHYLASLGLAVANWVVMAVVFKGKTQDECLEQIGLSTEKGTSDRSQMRQIMALKDVHLLAAFILFYVGAEVTIGGWIVTYIIDVRGGGASSGYISTGFFAGLAIGRVGLLWVNKKIGERLALFIYAILCIICELIVWFVPSLAGDAVAVAIVGFFFGPMYPIAMNHARRVFPRWILTGSVGWIAGVGQAGSALVPFMAGAVASKAGIKTLQPVLVGIIGLMTALWALVPKGARRPD</sequence>
<dbReference type="GO" id="GO:0016020">
    <property type="term" value="C:membrane"/>
    <property type="evidence" value="ECO:0007669"/>
    <property type="project" value="TreeGrafter"/>
</dbReference>
<feature type="transmembrane region" description="Helical" evidence="7">
    <location>
        <begin position="219"/>
        <end position="245"/>
    </location>
</feature>
<comment type="similarity">
    <text evidence="2">Belongs to the major facilitator superfamily.</text>
</comment>
<feature type="transmembrane region" description="Helical" evidence="7">
    <location>
        <begin position="283"/>
        <end position="303"/>
    </location>
</feature>
<dbReference type="InterPro" id="IPR011701">
    <property type="entry name" value="MFS"/>
</dbReference>
<feature type="transmembrane region" description="Helical" evidence="7">
    <location>
        <begin position="257"/>
        <end position="276"/>
    </location>
</feature>
<feature type="transmembrane region" description="Helical" evidence="7">
    <location>
        <begin position="309"/>
        <end position="326"/>
    </location>
</feature>
<reference evidence="10" key="1">
    <citation type="journal article" date="2012" name="Science">
        <title>The Paleozoic origin of enzymatic lignin decomposition reconstructed from 31 fungal genomes.</title>
        <authorList>
            <person name="Floudas D."/>
            <person name="Binder M."/>
            <person name="Riley R."/>
            <person name="Barry K."/>
            <person name="Blanchette R.A."/>
            <person name="Henrissat B."/>
            <person name="Martinez A.T."/>
            <person name="Otillar R."/>
            <person name="Spatafora J.W."/>
            <person name="Yadav J.S."/>
            <person name="Aerts A."/>
            <person name="Benoit I."/>
            <person name="Boyd A."/>
            <person name="Carlson A."/>
            <person name="Copeland A."/>
            <person name="Coutinho P.M."/>
            <person name="de Vries R.P."/>
            <person name="Ferreira P."/>
            <person name="Findley K."/>
            <person name="Foster B."/>
            <person name="Gaskell J."/>
            <person name="Glotzer D."/>
            <person name="Gorecki P."/>
            <person name="Heitman J."/>
            <person name="Hesse C."/>
            <person name="Hori C."/>
            <person name="Igarashi K."/>
            <person name="Jurgens J.A."/>
            <person name="Kallen N."/>
            <person name="Kersten P."/>
            <person name="Kohler A."/>
            <person name="Kuees U."/>
            <person name="Kumar T.K.A."/>
            <person name="Kuo A."/>
            <person name="LaButti K."/>
            <person name="Larrondo L.F."/>
            <person name="Lindquist E."/>
            <person name="Ling A."/>
            <person name="Lombard V."/>
            <person name="Lucas S."/>
            <person name="Lundell T."/>
            <person name="Martin R."/>
            <person name="McLaughlin D.J."/>
            <person name="Morgenstern I."/>
            <person name="Morin E."/>
            <person name="Murat C."/>
            <person name="Nagy L.G."/>
            <person name="Nolan M."/>
            <person name="Ohm R.A."/>
            <person name="Patyshakuliyeva A."/>
            <person name="Rokas A."/>
            <person name="Ruiz-Duenas F.J."/>
            <person name="Sabat G."/>
            <person name="Salamov A."/>
            <person name="Samejima M."/>
            <person name="Schmutz J."/>
            <person name="Slot J.C."/>
            <person name="St John F."/>
            <person name="Stenlid J."/>
            <person name="Sun H."/>
            <person name="Sun S."/>
            <person name="Syed K."/>
            <person name="Tsang A."/>
            <person name="Wiebenga A."/>
            <person name="Young D."/>
            <person name="Pisabarro A."/>
            <person name="Eastwood D.C."/>
            <person name="Martin F."/>
            <person name="Cullen D."/>
            <person name="Grigoriev I.V."/>
            <person name="Hibbett D.S."/>
        </authorList>
    </citation>
    <scope>NUCLEOTIDE SEQUENCE [LARGE SCALE GENOMIC DNA]</scope>
    <source>
        <strain evidence="10">RWD-64-598 SS2</strain>
    </source>
</reference>
<feature type="transmembrane region" description="Helical" evidence="7">
    <location>
        <begin position="48"/>
        <end position="68"/>
    </location>
</feature>
<evidence type="ECO:0000256" key="5">
    <source>
        <dbReference type="ARBA" id="ARBA00022989"/>
    </source>
</evidence>
<dbReference type="PANTHER" id="PTHR23514:SF3">
    <property type="entry name" value="BYPASS OF STOP CODON PROTEIN 6"/>
    <property type="match status" value="1"/>
</dbReference>
<evidence type="ECO:0000313" key="9">
    <source>
        <dbReference type="EMBL" id="EIW85949.1"/>
    </source>
</evidence>
<evidence type="ECO:0000313" key="10">
    <source>
        <dbReference type="Proteomes" id="UP000053558"/>
    </source>
</evidence>
<feature type="transmembrane region" description="Helical" evidence="7">
    <location>
        <begin position="164"/>
        <end position="184"/>
    </location>
</feature>
<dbReference type="PROSITE" id="PS50850">
    <property type="entry name" value="MFS"/>
    <property type="match status" value="1"/>
</dbReference>
<keyword evidence="4 7" id="KW-0812">Transmembrane</keyword>
<keyword evidence="10" id="KW-1185">Reference proteome</keyword>
<comment type="caution">
    <text evidence="9">The sequence shown here is derived from an EMBL/GenBank/DDBJ whole genome shotgun (WGS) entry which is preliminary data.</text>
</comment>
<evidence type="ECO:0000256" key="3">
    <source>
        <dbReference type="ARBA" id="ARBA00022448"/>
    </source>
</evidence>
<feature type="domain" description="Major facilitator superfamily (MFS) profile" evidence="8">
    <location>
        <begin position="219"/>
        <end position="399"/>
    </location>
</feature>
<evidence type="ECO:0000256" key="6">
    <source>
        <dbReference type="ARBA" id="ARBA00023136"/>
    </source>
</evidence>
<dbReference type="PANTHER" id="PTHR23514">
    <property type="entry name" value="BYPASS OF STOP CODON PROTEIN 6"/>
    <property type="match status" value="1"/>
</dbReference>
<dbReference type="Gene3D" id="1.20.1250.20">
    <property type="entry name" value="MFS general substrate transporter like domains"/>
    <property type="match status" value="2"/>
</dbReference>
<evidence type="ECO:0000256" key="7">
    <source>
        <dbReference type="SAM" id="Phobius"/>
    </source>
</evidence>
<protein>
    <submittedName>
        <fullName evidence="9">MFS general substrate transporter</fullName>
    </submittedName>
</protein>
<evidence type="ECO:0000256" key="4">
    <source>
        <dbReference type="ARBA" id="ARBA00022692"/>
    </source>
</evidence>
<feature type="transmembrane region" description="Helical" evidence="7">
    <location>
        <begin position="136"/>
        <end position="158"/>
    </location>
</feature>
<dbReference type="OMA" id="CACFANI"/>
<dbReference type="AlphaFoldDB" id="A0A5M3N3F4"/>
<dbReference type="Pfam" id="PF07690">
    <property type="entry name" value="MFS_1"/>
    <property type="match status" value="1"/>
</dbReference>
<dbReference type="InterPro" id="IPR051788">
    <property type="entry name" value="MFS_Transporter"/>
</dbReference>
<dbReference type="InterPro" id="IPR036259">
    <property type="entry name" value="MFS_trans_sf"/>
</dbReference>
<organism evidence="9 10">
    <name type="scientific">Coniophora puteana (strain RWD-64-598)</name>
    <name type="common">Brown rot fungus</name>
    <dbReference type="NCBI Taxonomy" id="741705"/>
    <lineage>
        <taxon>Eukaryota</taxon>
        <taxon>Fungi</taxon>
        <taxon>Dikarya</taxon>
        <taxon>Basidiomycota</taxon>
        <taxon>Agaricomycotina</taxon>
        <taxon>Agaricomycetes</taxon>
        <taxon>Agaricomycetidae</taxon>
        <taxon>Boletales</taxon>
        <taxon>Coniophorineae</taxon>
        <taxon>Coniophoraceae</taxon>
        <taxon>Coniophora</taxon>
    </lineage>
</organism>
<feature type="transmembrane region" description="Helical" evidence="7">
    <location>
        <begin position="98"/>
        <end position="115"/>
    </location>
</feature>
<dbReference type="GeneID" id="19207079"/>
<dbReference type="FunFam" id="1.20.1250.20:FF:000286">
    <property type="entry name" value="MFS efflux transporter"/>
    <property type="match status" value="1"/>
</dbReference>
<evidence type="ECO:0000256" key="1">
    <source>
        <dbReference type="ARBA" id="ARBA00004127"/>
    </source>
</evidence>
<dbReference type="RefSeq" id="XP_007762528.1">
    <property type="nucleotide sequence ID" value="XM_007764338.1"/>
</dbReference>
<dbReference type="Proteomes" id="UP000053558">
    <property type="component" value="Unassembled WGS sequence"/>
</dbReference>
<dbReference type="InterPro" id="IPR020846">
    <property type="entry name" value="MFS_dom"/>
</dbReference>
<keyword evidence="3" id="KW-0813">Transport</keyword>
<comment type="subcellular location">
    <subcellularLocation>
        <location evidence="1">Endomembrane system</location>
        <topology evidence="1">Multi-pass membrane protein</topology>
    </subcellularLocation>
</comment>
<dbReference type="OrthoDB" id="413079at2759"/>
<accession>A0A5M3N3F4</accession>
<evidence type="ECO:0000259" key="8">
    <source>
        <dbReference type="PROSITE" id="PS50850"/>
    </source>
</evidence>
<proteinExistence type="inferred from homology"/>
<dbReference type="EMBL" id="JH711573">
    <property type="protein sequence ID" value="EIW85949.1"/>
    <property type="molecule type" value="Genomic_DNA"/>
</dbReference>